<dbReference type="Gene3D" id="3.40.50.300">
    <property type="entry name" value="P-loop containing nucleotide triphosphate hydrolases"/>
    <property type="match status" value="1"/>
</dbReference>
<organism evidence="2">
    <name type="scientific">anaerobic digester metagenome</name>
    <dbReference type="NCBI Taxonomy" id="1263854"/>
    <lineage>
        <taxon>unclassified sequences</taxon>
        <taxon>metagenomes</taxon>
        <taxon>ecological metagenomes</taxon>
    </lineage>
</organism>
<dbReference type="InterPro" id="IPR002586">
    <property type="entry name" value="CobQ/CobB/MinD/ParA_Nub-bd_dom"/>
</dbReference>
<feature type="domain" description="4Fe-4S ferredoxin-type" evidence="1">
    <location>
        <begin position="91"/>
        <end position="120"/>
    </location>
</feature>
<dbReference type="GO" id="GO:0051301">
    <property type="term" value="P:cell division"/>
    <property type="evidence" value="ECO:0007669"/>
    <property type="project" value="UniProtKB-KW"/>
</dbReference>
<protein>
    <submittedName>
        <fullName evidence="2">Cell division inhibitor MinD</fullName>
    </submittedName>
</protein>
<dbReference type="CDD" id="cd03110">
    <property type="entry name" value="SIMIBI_bact_arch"/>
    <property type="match status" value="1"/>
</dbReference>
<dbReference type="AlphaFoldDB" id="A0A485LYW3"/>
<dbReference type="PANTHER" id="PTHR43534:SF1">
    <property type="entry name" value="4FE-4S CLUSTER CONTAINING PARA FAMILY ATPASE PROTEIN"/>
    <property type="match status" value="1"/>
</dbReference>
<feature type="domain" description="4Fe-4S ferredoxin-type" evidence="1">
    <location>
        <begin position="59"/>
        <end position="88"/>
    </location>
</feature>
<dbReference type="PROSITE" id="PS51379">
    <property type="entry name" value="4FE4S_FER_2"/>
    <property type="match status" value="2"/>
</dbReference>
<dbReference type="Gene3D" id="3.30.70.20">
    <property type="match status" value="1"/>
</dbReference>
<dbReference type="SUPFAM" id="SSF52540">
    <property type="entry name" value="P-loop containing nucleoside triphosphate hydrolases"/>
    <property type="match status" value="1"/>
</dbReference>
<dbReference type="InterPro" id="IPR017896">
    <property type="entry name" value="4Fe4S_Fe-S-bd"/>
</dbReference>
<accession>A0A485LYW3</accession>
<sequence length="295" mass="32025">MKEIVVISGKGGTGKTSLVASLAALSETPVLADCDVDAADLHLVLEPRSRHTEDFSGGKSARIIPDKCSNCGKCFELCRFEAIIKDDSKQPVFSVDPIACEGCGVCSRFCPEKAIEFKPSINGQWFISDTRYGPMVHARLGIAEENSGKLVSLVRGQARKLAEEKGLPYIIVDGPPGIGCPVIASVTGSDGVLIITEPTVSGEHDLERVAELVRHFQIPAYLCINKYDLNPEMSERIEEKAVSGGIMVVGRIRYDRSVTRAQVKRIPVVEIDDSAAAEDIRNIWETLAAEINKNN</sequence>
<gene>
    <name evidence="2" type="ORF">SCFA_2100002</name>
</gene>
<dbReference type="InterPro" id="IPR017900">
    <property type="entry name" value="4Fe4S_Fe_S_CS"/>
</dbReference>
<dbReference type="Pfam" id="PF01656">
    <property type="entry name" value="CbiA"/>
    <property type="match status" value="1"/>
</dbReference>
<dbReference type="PANTHER" id="PTHR43534">
    <property type="entry name" value="MIND SUPERFAMILY P-LOOP ATPASE CONTAINING AN INSERTED FERREDOXIN DOMAIN"/>
    <property type="match status" value="1"/>
</dbReference>
<keyword evidence="2" id="KW-0131">Cell cycle</keyword>
<reference evidence="2" key="1">
    <citation type="submission" date="2019-03" db="EMBL/GenBank/DDBJ databases">
        <authorList>
            <person name="Hao L."/>
        </authorList>
    </citation>
    <scope>NUCLEOTIDE SEQUENCE</scope>
</reference>
<name>A0A485LYW3_9ZZZZ</name>
<dbReference type="EMBL" id="CAADRN010000125">
    <property type="protein sequence ID" value="VFU13265.1"/>
    <property type="molecule type" value="Genomic_DNA"/>
</dbReference>
<dbReference type="InterPro" id="IPR027417">
    <property type="entry name" value="P-loop_NTPase"/>
</dbReference>
<dbReference type="Pfam" id="PF00037">
    <property type="entry name" value="Fer4"/>
    <property type="match status" value="2"/>
</dbReference>
<dbReference type="PROSITE" id="PS00198">
    <property type="entry name" value="4FE4S_FER_1"/>
    <property type="match status" value="1"/>
</dbReference>
<proteinExistence type="predicted"/>
<evidence type="ECO:0000313" key="2">
    <source>
        <dbReference type="EMBL" id="VFU13265.1"/>
    </source>
</evidence>
<evidence type="ECO:0000259" key="1">
    <source>
        <dbReference type="PROSITE" id="PS51379"/>
    </source>
</evidence>
<keyword evidence="2" id="KW-0132">Cell division</keyword>